<sequence length="236" mass="25727">MSEWALKRFWQNAEVTPVEGGFAVTLDGRGVKTPAKTALVVPTEALAREIAGEWAAQEDKVDPTSMPFTRMANSALDKVTPQHAAVADMLAAYGDNDLLCYRADDPEGLAERQRQGWDPLLDWAEATYGARLVPVAGVIHQPQDAQALDRLSAEVHGQSPFHLAAFHDLVSMSGSLVLALAVIRGACAPEEAWALSRIDETWQEEQWGVDEEAAEIAQRKRGEFLHASVFHSLADG</sequence>
<dbReference type="STRING" id="561184.SAMN05216376_10630"/>
<reference evidence="4 5" key="1">
    <citation type="submission" date="2014-10" db="EMBL/GenBank/DDBJ databases">
        <title>Genome sequence of Ponticoccus sp. strain UMTAT08 isolated from clonal culture of toxic dinoflagellate Alexandrium tamiyavanichii.</title>
        <authorList>
            <person name="Gan H.Y."/>
            <person name="Muhd D.-D."/>
            <person name="Mohd Noor M.E."/>
            <person name="Yeong Y.S."/>
            <person name="Usup G."/>
        </authorList>
    </citation>
    <scope>NUCLEOTIDE SEQUENCE [LARGE SCALE GENOMIC DNA]</scope>
    <source>
        <strain evidence="4 5">UMTAT08</strain>
    </source>
</reference>
<proteinExistence type="inferred from homology"/>
<dbReference type="Pfam" id="PF07542">
    <property type="entry name" value="ATP12"/>
    <property type="match status" value="1"/>
</dbReference>
<dbReference type="PANTHER" id="PTHR21013">
    <property type="entry name" value="ATP SYNTHASE MITOCHONDRIAL F1 COMPLEX ASSEMBLY FACTOR 2/ATP12 PROTEIN, MITOCHONDRIAL PRECURSOR"/>
    <property type="match status" value="1"/>
</dbReference>
<evidence type="ECO:0000313" key="4">
    <source>
        <dbReference type="EMBL" id="KHQ53160.1"/>
    </source>
</evidence>
<keyword evidence="3" id="KW-0143">Chaperone</keyword>
<gene>
    <name evidence="4" type="ORF">OA50_02186</name>
</gene>
<keyword evidence="5" id="KW-1185">Reference proteome</keyword>
<evidence type="ECO:0000256" key="3">
    <source>
        <dbReference type="ARBA" id="ARBA00023186"/>
    </source>
</evidence>
<dbReference type="RefSeq" id="WP_043140941.1">
    <property type="nucleotide sequence ID" value="NZ_JSUQ01000008.1"/>
</dbReference>
<comment type="similarity">
    <text evidence="1">Belongs to the ATP12 family.</text>
</comment>
<evidence type="ECO:0000256" key="2">
    <source>
        <dbReference type="ARBA" id="ARBA00022946"/>
    </source>
</evidence>
<dbReference type="SUPFAM" id="SSF160909">
    <property type="entry name" value="ATP12-like"/>
    <property type="match status" value="1"/>
</dbReference>
<evidence type="ECO:0000256" key="1">
    <source>
        <dbReference type="ARBA" id="ARBA00008231"/>
    </source>
</evidence>
<dbReference type="InterPro" id="IPR042272">
    <property type="entry name" value="ATP12_ATP_synth-F1-assembly_N"/>
</dbReference>
<dbReference type="Gene3D" id="3.30.2180.10">
    <property type="entry name" value="ATP12-like"/>
    <property type="match status" value="1"/>
</dbReference>
<evidence type="ECO:0000313" key="5">
    <source>
        <dbReference type="Proteomes" id="UP000030960"/>
    </source>
</evidence>
<name>A0A0B3RPT6_9RHOB</name>
<dbReference type="InterPro" id="IPR011419">
    <property type="entry name" value="ATP12_ATP_synth-F1-assembly"/>
</dbReference>
<dbReference type="AlphaFoldDB" id="A0A0B3RPT6"/>
<dbReference type="PANTHER" id="PTHR21013:SF10">
    <property type="entry name" value="ATP SYNTHASE MITOCHONDRIAL F1 COMPLEX ASSEMBLY FACTOR 2"/>
    <property type="match status" value="1"/>
</dbReference>
<organism evidence="4 5">
    <name type="scientific">Mameliella alba</name>
    <dbReference type="NCBI Taxonomy" id="561184"/>
    <lineage>
        <taxon>Bacteria</taxon>
        <taxon>Pseudomonadati</taxon>
        <taxon>Pseudomonadota</taxon>
        <taxon>Alphaproteobacteria</taxon>
        <taxon>Rhodobacterales</taxon>
        <taxon>Roseobacteraceae</taxon>
        <taxon>Mameliella</taxon>
    </lineage>
</organism>
<dbReference type="PATRIC" id="fig|1515334.3.peg.2206"/>
<comment type="caution">
    <text evidence="4">The sequence shown here is derived from an EMBL/GenBank/DDBJ whole genome shotgun (WGS) entry which is preliminary data.</text>
</comment>
<keyword evidence="2" id="KW-0809">Transit peptide</keyword>
<dbReference type="OrthoDB" id="9797825at2"/>
<protein>
    <submittedName>
        <fullName evidence="4">ATPase</fullName>
    </submittedName>
</protein>
<dbReference type="InterPro" id="IPR023335">
    <property type="entry name" value="ATP12_ortho_dom_sf"/>
</dbReference>
<accession>A0A0B3RPT6</accession>
<dbReference type="EMBL" id="JSUQ01000008">
    <property type="protein sequence ID" value="KHQ53160.1"/>
    <property type="molecule type" value="Genomic_DNA"/>
</dbReference>
<dbReference type="GO" id="GO:0043461">
    <property type="term" value="P:proton-transporting ATP synthase complex assembly"/>
    <property type="evidence" value="ECO:0007669"/>
    <property type="project" value="InterPro"/>
</dbReference>
<dbReference type="Proteomes" id="UP000030960">
    <property type="component" value="Unassembled WGS sequence"/>
</dbReference>
<dbReference type="Gene3D" id="1.10.3580.10">
    <property type="entry name" value="ATP12 ATPase"/>
    <property type="match status" value="1"/>
</dbReference>